<dbReference type="PANTHER" id="PTHR23513:SF6">
    <property type="entry name" value="MAJOR FACILITATOR SUPERFAMILY ASSOCIATED DOMAIN-CONTAINING PROTEIN"/>
    <property type="match status" value="1"/>
</dbReference>
<feature type="transmembrane region" description="Helical" evidence="6">
    <location>
        <begin position="249"/>
        <end position="266"/>
    </location>
</feature>
<keyword evidence="5 6" id="KW-0472">Membrane</keyword>
<accession>A0A2C0EFH7</accession>
<dbReference type="AlphaFoldDB" id="A0A2C0EFH7"/>
<proteinExistence type="predicted"/>
<sequence>MMNKNILTLLFVRIVANFSDSLYYMATIWFIKEIMGSNTWIGIASFITMLPVALQILYGPIIDRYSKKKLLIISMGIQATIFSILVFLYNLNQLQPALLLAFIFVATMAAHLSYPTESALVPFLVNKQQLGKVNSIFAFTYSSLDIICNAVSGIIIASIGIGMVYFLNSLTYVILFFCIWFILKLPRVVEKEALENKEITYKEEFLQGIRYFWELGELRIFILAFTGINMLMCIPMGLIPVLANTGQEYGLWMTAISVGTLSGSLVSGKLVNYSLKHIFVTVAFIGGSTWFASYWLLSVSLITTLILFSLSWFMIGIMGVQFQTLLQSRIESEYLGRALTAVYAIQGSMAPVGYLLGGVLSDYIQPSHLYLVGSVTLLLAGGYFTQSPFLYNAQKEKISEKQTF</sequence>
<evidence type="ECO:0000256" key="6">
    <source>
        <dbReference type="SAM" id="Phobius"/>
    </source>
</evidence>
<feature type="transmembrane region" description="Helical" evidence="6">
    <location>
        <begin position="40"/>
        <end position="58"/>
    </location>
</feature>
<feature type="transmembrane region" description="Helical" evidence="6">
    <location>
        <begin position="70"/>
        <end position="91"/>
    </location>
</feature>
<keyword evidence="4 6" id="KW-1133">Transmembrane helix</keyword>
<evidence type="ECO:0000313" key="7">
    <source>
        <dbReference type="EMBL" id="PGQ05134.1"/>
    </source>
</evidence>
<dbReference type="CDD" id="cd06173">
    <property type="entry name" value="MFS_MefA_like"/>
    <property type="match status" value="1"/>
</dbReference>
<reference evidence="7 8" key="1">
    <citation type="submission" date="2017-09" db="EMBL/GenBank/DDBJ databases">
        <title>Large-scale bioinformatics analysis of Bacillus genomes uncovers conserved roles of natural products in bacterial physiology.</title>
        <authorList>
            <consortium name="Agbiome Team Llc"/>
            <person name="Bleich R.M."/>
            <person name="Grubbs K.J."/>
            <person name="Santa Maria K.C."/>
            <person name="Allen S.E."/>
            <person name="Farag S."/>
            <person name="Shank E.A."/>
            <person name="Bowers A."/>
        </authorList>
    </citation>
    <scope>NUCLEOTIDE SEQUENCE [LARGE SCALE GENOMIC DNA]</scope>
    <source>
        <strain evidence="7 8">AFS046104</strain>
    </source>
</reference>
<keyword evidence="2" id="KW-1003">Cell membrane</keyword>
<gene>
    <name evidence="7" type="ORF">COA08_27810</name>
</gene>
<name>A0A2C0EFH7_BACCE</name>
<comment type="subcellular location">
    <subcellularLocation>
        <location evidence="1">Cell membrane</location>
        <topology evidence="1">Multi-pass membrane protein</topology>
    </subcellularLocation>
</comment>
<dbReference type="SUPFAM" id="SSF103473">
    <property type="entry name" value="MFS general substrate transporter"/>
    <property type="match status" value="1"/>
</dbReference>
<feature type="transmembrane region" description="Helical" evidence="6">
    <location>
        <begin position="302"/>
        <end position="322"/>
    </location>
</feature>
<dbReference type="GO" id="GO:0005886">
    <property type="term" value="C:plasma membrane"/>
    <property type="evidence" value="ECO:0007669"/>
    <property type="project" value="UniProtKB-SubCell"/>
</dbReference>
<dbReference type="Proteomes" id="UP000221438">
    <property type="component" value="Unassembled WGS sequence"/>
</dbReference>
<feature type="transmembrane region" description="Helical" evidence="6">
    <location>
        <begin position="334"/>
        <end position="356"/>
    </location>
</feature>
<dbReference type="PANTHER" id="PTHR23513">
    <property type="entry name" value="INTEGRAL MEMBRANE EFFLUX PROTEIN-RELATED"/>
    <property type="match status" value="1"/>
</dbReference>
<organism evidence="7 8">
    <name type="scientific">Bacillus cereus</name>
    <dbReference type="NCBI Taxonomy" id="1396"/>
    <lineage>
        <taxon>Bacteria</taxon>
        <taxon>Bacillati</taxon>
        <taxon>Bacillota</taxon>
        <taxon>Bacilli</taxon>
        <taxon>Bacillales</taxon>
        <taxon>Bacillaceae</taxon>
        <taxon>Bacillus</taxon>
        <taxon>Bacillus cereus group</taxon>
    </lineage>
</organism>
<evidence type="ECO:0008006" key="9">
    <source>
        <dbReference type="Google" id="ProtNLM"/>
    </source>
</evidence>
<evidence type="ECO:0000313" key="8">
    <source>
        <dbReference type="Proteomes" id="UP000221438"/>
    </source>
</evidence>
<dbReference type="Gene3D" id="1.20.1250.20">
    <property type="entry name" value="MFS general substrate transporter like domains"/>
    <property type="match status" value="1"/>
</dbReference>
<feature type="transmembrane region" description="Helical" evidence="6">
    <location>
        <begin position="136"/>
        <end position="159"/>
    </location>
</feature>
<evidence type="ECO:0000256" key="4">
    <source>
        <dbReference type="ARBA" id="ARBA00022989"/>
    </source>
</evidence>
<feature type="transmembrane region" description="Helical" evidence="6">
    <location>
        <begin position="165"/>
        <end position="183"/>
    </location>
</feature>
<dbReference type="GO" id="GO:0022857">
    <property type="term" value="F:transmembrane transporter activity"/>
    <property type="evidence" value="ECO:0007669"/>
    <property type="project" value="InterPro"/>
</dbReference>
<dbReference type="EMBL" id="NUJQ01000053">
    <property type="protein sequence ID" value="PGQ05134.1"/>
    <property type="molecule type" value="Genomic_DNA"/>
</dbReference>
<evidence type="ECO:0000256" key="2">
    <source>
        <dbReference type="ARBA" id="ARBA00022475"/>
    </source>
</evidence>
<keyword evidence="3 6" id="KW-0812">Transmembrane</keyword>
<protein>
    <recommendedName>
        <fullName evidence="9">MFS transporter</fullName>
    </recommendedName>
</protein>
<feature type="transmembrane region" description="Helical" evidence="6">
    <location>
        <begin position="278"/>
        <end position="296"/>
    </location>
</feature>
<dbReference type="InterPro" id="IPR036259">
    <property type="entry name" value="MFS_trans_sf"/>
</dbReference>
<feature type="transmembrane region" description="Helical" evidence="6">
    <location>
        <begin position="97"/>
        <end position="115"/>
    </location>
</feature>
<dbReference type="Pfam" id="PF07690">
    <property type="entry name" value="MFS_1"/>
    <property type="match status" value="1"/>
</dbReference>
<evidence type="ECO:0000256" key="1">
    <source>
        <dbReference type="ARBA" id="ARBA00004651"/>
    </source>
</evidence>
<feature type="transmembrane region" description="Helical" evidence="6">
    <location>
        <begin position="220"/>
        <end position="243"/>
    </location>
</feature>
<evidence type="ECO:0000256" key="5">
    <source>
        <dbReference type="ARBA" id="ARBA00023136"/>
    </source>
</evidence>
<feature type="transmembrane region" description="Helical" evidence="6">
    <location>
        <begin position="368"/>
        <end position="391"/>
    </location>
</feature>
<comment type="caution">
    <text evidence="7">The sequence shown here is derived from an EMBL/GenBank/DDBJ whole genome shotgun (WGS) entry which is preliminary data.</text>
</comment>
<evidence type="ECO:0000256" key="3">
    <source>
        <dbReference type="ARBA" id="ARBA00022692"/>
    </source>
</evidence>
<dbReference type="InterPro" id="IPR011701">
    <property type="entry name" value="MFS"/>
</dbReference>